<dbReference type="Proteomes" id="UP000591071">
    <property type="component" value="Unassembled WGS sequence"/>
</dbReference>
<proteinExistence type="inferred from homology"/>
<feature type="domain" description="Aminotransferase class I/classII large" evidence="2">
    <location>
        <begin position="35"/>
        <end position="382"/>
    </location>
</feature>
<comment type="cofactor">
    <cofactor evidence="1">
        <name>pyridoxal 5'-phosphate</name>
        <dbReference type="ChEBI" id="CHEBI:597326"/>
    </cofactor>
</comment>
<organism evidence="4 5">
    <name type="scientific">Megasphaera hexanoica</name>
    <dbReference type="NCBI Taxonomy" id="1675036"/>
    <lineage>
        <taxon>Bacteria</taxon>
        <taxon>Bacillati</taxon>
        <taxon>Bacillota</taxon>
        <taxon>Negativicutes</taxon>
        <taxon>Veillonellales</taxon>
        <taxon>Veillonellaceae</taxon>
        <taxon>Megasphaera</taxon>
    </lineage>
</organism>
<dbReference type="EMBL" id="JBIEKR010000006">
    <property type="protein sequence ID" value="MFG6273171.1"/>
    <property type="molecule type" value="Genomic_DNA"/>
</dbReference>
<reference evidence="3 6" key="2">
    <citation type="submission" date="2024-10" db="EMBL/GenBank/DDBJ databases">
        <authorList>
            <person name="Sang B.-I."/>
            <person name="Prabhaharan D."/>
        </authorList>
    </citation>
    <scope>NUCLEOTIDE SEQUENCE [LARGE SCALE GENOMIC DNA]</scope>
    <source>
        <strain evidence="3 6">MH</strain>
    </source>
</reference>
<dbReference type="Gene3D" id="3.40.640.10">
    <property type="entry name" value="Type I PLP-dependent aspartate aminotransferase-like (Major domain)"/>
    <property type="match status" value="1"/>
</dbReference>
<dbReference type="KEGG" id="mhw:ACT01_10870"/>
<dbReference type="EMBL" id="JABAFG010000017">
    <property type="protein sequence ID" value="NME28948.1"/>
    <property type="molecule type" value="Genomic_DNA"/>
</dbReference>
<dbReference type="NCBIfam" id="NF005305">
    <property type="entry name" value="PRK06836.1"/>
    <property type="match status" value="1"/>
</dbReference>
<protein>
    <recommendedName>
        <fullName evidence="1">Aminotransferase</fullName>
        <ecNumber evidence="1">2.6.1.-</ecNumber>
    </recommendedName>
</protein>
<dbReference type="GO" id="GO:0008483">
    <property type="term" value="F:transaminase activity"/>
    <property type="evidence" value="ECO:0007669"/>
    <property type="project" value="UniProtKB-KW"/>
</dbReference>
<dbReference type="InterPro" id="IPR004839">
    <property type="entry name" value="Aminotransferase_I/II_large"/>
</dbReference>
<evidence type="ECO:0000259" key="2">
    <source>
        <dbReference type="Pfam" id="PF00155"/>
    </source>
</evidence>
<dbReference type="OrthoDB" id="9802328at2"/>
<comment type="caution">
    <text evidence="4">The sequence shown here is derived from an EMBL/GenBank/DDBJ whole genome shotgun (WGS) entry which is preliminary data.</text>
</comment>
<reference evidence="4 5" key="1">
    <citation type="submission" date="2020-04" db="EMBL/GenBank/DDBJ databases">
        <authorList>
            <person name="Hitch T.C.A."/>
            <person name="Wylensek D."/>
            <person name="Clavel T."/>
        </authorList>
    </citation>
    <scope>NUCLEOTIDE SEQUENCE [LARGE SCALE GENOMIC DNA]</scope>
    <source>
        <strain evidence="4 5">Oil-RF-744-FAT-WT-6-1</strain>
    </source>
</reference>
<name>A0A848BVW5_9FIRM</name>
<dbReference type="Gene3D" id="3.90.1150.10">
    <property type="entry name" value="Aspartate Aminotransferase, domain 1"/>
    <property type="match status" value="1"/>
</dbReference>
<dbReference type="EC" id="2.6.1.-" evidence="1"/>
<dbReference type="InterPro" id="IPR004838">
    <property type="entry name" value="NHTrfase_class1_PyrdxlP-BS"/>
</dbReference>
<evidence type="ECO:0000313" key="5">
    <source>
        <dbReference type="Proteomes" id="UP000591071"/>
    </source>
</evidence>
<keyword evidence="1 4" id="KW-0032">Aminotransferase</keyword>
<evidence type="ECO:0000313" key="3">
    <source>
        <dbReference type="EMBL" id="MFG6273171.1"/>
    </source>
</evidence>
<dbReference type="PROSITE" id="PS00105">
    <property type="entry name" value="AA_TRANSFER_CLASS_1"/>
    <property type="match status" value="1"/>
</dbReference>
<dbReference type="InterPro" id="IPR015422">
    <property type="entry name" value="PyrdxlP-dep_Trfase_small"/>
</dbReference>
<dbReference type="PANTHER" id="PTHR42691:SF1">
    <property type="entry name" value="ASPARTATE AMINOTRANSFERASE YHDR-RELATED"/>
    <property type="match status" value="1"/>
</dbReference>
<comment type="similarity">
    <text evidence="1">Belongs to the class-I pyridoxal-phosphate-dependent aminotransferase family.</text>
</comment>
<sequence length="395" mass="44315">MADKKMYELGAVRSKFSELFEYGQAQAAKIGWEHIYDFSLGNPSIPAPDCVKEAIIDMLDHKTSREIHSYTNARGLLEVRQYLADYMNETYDAGVGPDNFHLTVGSSASLAVIIRALQEDTSDEFIVIAPFYPEYRIFIEPIGSKCVVVPPDTEHFQLSIEGVAKAITPHTRAIIVNSPNNPSGTVYSEDTIRRLAALLKEKSAEIGHPIFLISDEPYREIVYDNLPILYLPHYYDNTIVTYSYSKSLSLPGERIGYILVPPTVDDHAYLMTAILGTARMYGYVCAPSTYQRVIAAVRGATADISEYDKNRHLIYDNLTKMGYDCVYPSGAFYLFVKAPDGNSLQFMENAKKFNILLVAADEFACPGYARISYCVDADMIRRSLPAFKKLLALYK</sequence>
<dbReference type="SUPFAM" id="SSF53383">
    <property type="entry name" value="PLP-dependent transferases"/>
    <property type="match status" value="1"/>
</dbReference>
<keyword evidence="6" id="KW-1185">Reference proteome</keyword>
<dbReference type="InterPro" id="IPR015424">
    <property type="entry name" value="PyrdxlP-dep_Trfase"/>
</dbReference>
<dbReference type="Proteomes" id="UP001605989">
    <property type="component" value="Unassembled WGS sequence"/>
</dbReference>
<dbReference type="AlphaFoldDB" id="A0A848BVW5"/>
<dbReference type="InterPro" id="IPR015421">
    <property type="entry name" value="PyrdxlP-dep_Trfase_major"/>
</dbReference>
<accession>A0A848BVW5</accession>
<dbReference type="PANTHER" id="PTHR42691">
    <property type="entry name" value="ASPARTATE AMINOTRANSFERASE YHDR-RELATED"/>
    <property type="match status" value="1"/>
</dbReference>
<dbReference type="RefSeq" id="WP_075582180.1">
    <property type="nucleotide sequence ID" value="NZ_CP011940.1"/>
</dbReference>
<evidence type="ECO:0000313" key="4">
    <source>
        <dbReference type="EMBL" id="NME28948.1"/>
    </source>
</evidence>
<keyword evidence="1 4" id="KW-0808">Transferase</keyword>
<gene>
    <name evidence="3" type="ORF">ACGTZG_08205</name>
    <name evidence="4" type="ORF">HF872_10005</name>
</gene>
<dbReference type="CDD" id="cd00609">
    <property type="entry name" value="AAT_like"/>
    <property type="match status" value="1"/>
</dbReference>
<evidence type="ECO:0000256" key="1">
    <source>
        <dbReference type="RuleBase" id="RU000481"/>
    </source>
</evidence>
<dbReference type="GO" id="GO:0030170">
    <property type="term" value="F:pyridoxal phosphate binding"/>
    <property type="evidence" value="ECO:0007669"/>
    <property type="project" value="InterPro"/>
</dbReference>
<dbReference type="Pfam" id="PF00155">
    <property type="entry name" value="Aminotran_1_2"/>
    <property type="match status" value="1"/>
</dbReference>
<evidence type="ECO:0000313" key="6">
    <source>
        <dbReference type="Proteomes" id="UP001605989"/>
    </source>
</evidence>